<proteinExistence type="predicted"/>
<dbReference type="AlphaFoldDB" id="A0A073CPE2"/>
<organism evidence="1 2">
    <name type="scientific">Planktothrix agardhii (strain NIVA-CYA 126/8)</name>
    <dbReference type="NCBI Taxonomy" id="388467"/>
    <lineage>
        <taxon>Bacteria</taxon>
        <taxon>Bacillati</taxon>
        <taxon>Cyanobacteriota</taxon>
        <taxon>Cyanophyceae</taxon>
        <taxon>Oscillatoriophycideae</taxon>
        <taxon>Oscillatoriales</taxon>
        <taxon>Microcoleaceae</taxon>
        <taxon>Planktothrix</taxon>
    </lineage>
</organism>
<sequence length="75" mass="8884">MSNQSLYSISLENQDIIIKFNREMVNLELLTQFLEYLELESIRNRSQLTAEQITNLSQEVNQEVWDTLMSKSWVS</sequence>
<accession>A0A073CPE2</accession>
<dbReference type="RefSeq" id="WP_042152016.1">
    <property type="nucleotide sequence ID" value="NZ_CM002803.1"/>
</dbReference>
<evidence type="ECO:0000313" key="1">
    <source>
        <dbReference type="EMBL" id="KEI65840.1"/>
    </source>
</evidence>
<dbReference type="PATRIC" id="fig|388467.6.peg.607"/>
<protein>
    <submittedName>
        <fullName evidence="1">Uncharacterized protein</fullName>
    </submittedName>
</protein>
<reference evidence="1 2" key="1">
    <citation type="journal article" date="2014" name="Appl. Environ. Microbiol.">
        <title>Elucidation of insertion elements encoded on plasmids and in vitro construction of shuttle vectors from the toxic cyanobacterium Planktothrix.</title>
        <authorList>
            <person name="Christiansen G."/>
            <person name="Goesmann A."/>
            <person name="Kurmayer R."/>
        </authorList>
    </citation>
    <scope>NUCLEOTIDE SEQUENCE [LARGE SCALE GENOMIC DNA]</scope>
    <source>
        <strain evidence="1 2">NIVA-CYA 126/8</strain>
    </source>
</reference>
<evidence type="ECO:0000313" key="2">
    <source>
        <dbReference type="Proteomes" id="UP000027395"/>
    </source>
</evidence>
<dbReference type="eggNOG" id="ENOG5033NAX">
    <property type="taxonomic scope" value="Bacteria"/>
</dbReference>
<dbReference type="GeneID" id="77286922"/>
<dbReference type="STRING" id="388467.A19Y_0668"/>
<dbReference type="HOGENOM" id="CLU_200199_0_0_3"/>
<dbReference type="Proteomes" id="UP000027395">
    <property type="component" value="Chromosome"/>
</dbReference>
<dbReference type="EMBL" id="CM002803">
    <property type="protein sequence ID" value="KEI65840.1"/>
    <property type="molecule type" value="Genomic_DNA"/>
</dbReference>
<gene>
    <name evidence="1" type="ORF">A19Y_0668</name>
</gene>
<name>A0A073CPE2_PLAA1</name>
<keyword evidence="2" id="KW-1185">Reference proteome</keyword>